<accession>A0A183TW28</accession>
<dbReference type="AlphaFoldDB" id="A0A183TW28"/>
<proteinExistence type="predicted"/>
<keyword evidence="2" id="KW-1185">Reference proteome</keyword>
<evidence type="ECO:0000313" key="3">
    <source>
        <dbReference type="WBParaSite" id="TCNE_0000044701-mRNA-1"/>
    </source>
</evidence>
<gene>
    <name evidence="1" type="ORF">TCNE_LOCUS448</name>
</gene>
<name>A0A183TW28_TOXCA</name>
<organism evidence="2 3">
    <name type="scientific">Toxocara canis</name>
    <name type="common">Canine roundworm</name>
    <dbReference type="NCBI Taxonomy" id="6265"/>
    <lineage>
        <taxon>Eukaryota</taxon>
        <taxon>Metazoa</taxon>
        <taxon>Ecdysozoa</taxon>
        <taxon>Nematoda</taxon>
        <taxon>Chromadorea</taxon>
        <taxon>Rhabditida</taxon>
        <taxon>Spirurina</taxon>
        <taxon>Ascaridomorpha</taxon>
        <taxon>Ascaridoidea</taxon>
        <taxon>Toxocaridae</taxon>
        <taxon>Toxocara</taxon>
    </lineage>
</organism>
<protein>
    <submittedName>
        <fullName evidence="1 3">Uncharacterized protein</fullName>
    </submittedName>
</protein>
<reference evidence="3" key="1">
    <citation type="submission" date="2016-06" db="UniProtKB">
        <authorList>
            <consortium name="WormBaseParasite"/>
        </authorList>
    </citation>
    <scope>IDENTIFICATION</scope>
</reference>
<sequence>MLPHRASACAAKRCSSIPQPVNSSCFSTDVEEKRLRSAAFTDVEESCGPPQRRKECHAESVTEILSELNIGEALHEVPRIKVINPARRHPVKVVFSNGHVVEQVLRHDRALKG</sequence>
<dbReference type="EMBL" id="UYWY01000208">
    <property type="protein sequence ID" value="VDM24254.1"/>
    <property type="molecule type" value="Genomic_DNA"/>
</dbReference>
<evidence type="ECO:0000313" key="2">
    <source>
        <dbReference type="Proteomes" id="UP000050794"/>
    </source>
</evidence>
<reference evidence="1 2" key="2">
    <citation type="submission" date="2018-11" db="EMBL/GenBank/DDBJ databases">
        <authorList>
            <consortium name="Pathogen Informatics"/>
        </authorList>
    </citation>
    <scope>NUCLEOTIDE SEQUENCE [LARGE SCALE GENOMIC DNA]</scope>
</reference>
<dbReference type="Proteomes" id="UP000050794">
    <property type="component" value="Unassembled WGS sequence"/>
</dbReference>
<evidence type="ECO:0000313" key="1">
    <source>
        <dbReference type="EMBL" id="VDM24254.1"/>
    </source>
</evidence>
<dbReference type="WBParaSite" id="TCNE_0000044701-mRNA-1">
    <property type="protein sequence ID" value="TCNE_0000044701-mRNA-1"/>
    <property type="gene ID" value="TCNE_0000044701"/>
</dbReference>